<keyword evidence="1" id="KW-0677">Repeat</keyword>
<reference evidence="4 5" key="1">
    <citation type="journal article" date="2024" name="bioRxiv">
        <title>A reference genome for Trichogramma kaykai: A tiny desert-dwelling parasitoid wasp with competing sex-ratio distorters.</title>
        <authorList>
            <person name="Culotta J."/>
            <person name="Lindsey A.R."/>
        </authorList>
    </citation>
    <scope>NUCLEOTIDE SEQUENCE [LARGE SCALE GENOMIC DNA]</scope>
    <source>
        <strain evidence="4 5">KSX58</strain>
    </source>
</reference>
<dbReference type="Proteomes" id="UP001627154">
    <property type="component" value="Unassembled WGS sequence"/>
</dbReference>
<comment type="caution">
    <text evidence="4">The sequence shown here is derived from an EMBL/GenBank/DDBJ whole genome shotgun (WGS) entry which is preliminary data.</text>
</comment>
<dbReference type="PANTHER" id="PTHR24180:SF45">
    <property type="entry name" value="POLY [ADP-RIBOSE] POLYMERASE TANKYRASE"/>
    <property type="match status" value="1"/>
</dbReference>
<organism evidence="4 5">
    <name type="scientific">Trichogramma kaykai</name>
    <dbReference type="NCBI Taxonomy" id="54128"/>
    <lineage>
        <taxon>Eukaryota</taxon>
        <taxon>Metazoa</taxon>
        <taxon>Ecdysozoa</taxon>
        <taxon>Arthropoda</taxon>
        <taxon>Hexapoda</taxon>
        <taxon>Insecta</taxon>
        <taxon>Pterygota</taxon>
        <taxon>Neoptera</taxon>
        <taxon>Endopterygota</taxon>
        <taxon>Hymenoptera</taxon>
        <taxon>Apocrita</taxon>
        <taxon>Proctotrupomorpha</taxon>
        <taxon>Chalcidoidea</taxon>
        <taxon>Trichogrammatidae</taxon>
        <taxon>Trichogramma</taxon>
    </lineage>
</organism>
<dbReference type="AlphaFoldDB" id="A0ABD2XL56"/>
<dbReference type="Pfam" id="PF12796">
    <property type="entry name" value="Ank_2"/>
    <property type="match status" value="1"/>
</dbReference>
<dbReference type="PROSITE" id="PS50088">
    <property type="entry name" value="ANK_REPEAT"/>
    <property type="match status" value="3"/>
</dbReference>
<protein>
    <submittedName>
        <fullName evidence="4">Uncharacterized protein</fullName>
    </submittedName>
</protein>
<evidence type="ECO:0000313" key="5">
    <source>
        <dbReference type="Proteomes" id="UP001627154"/>
    </source>
</evidence>
<dbReference type="SUPFAM" id="SSF48403">
    <property type="entry name" value="Ankyrin repeat"/>
    <property type="match status" value="1"/>
</dbReference>
<keyword evidence="2 3" id="KW-0040">ANK repeat</keyword>
<keyword evidence="5" id="KW-1185">Reference proteome</keyword>
<evidence type="ECO:0000256" key="3">
    <source>
        <dbReference type="PROSITE-ProRule" id="PRU00023"/>
    </source>
</evidence>
<dbReference type="PRINTS" id="PR01415">
    <property type="entry name" value="ANKYRIN"/>
</dbReference>
<evidence type="ECO:0000256" key="2">
    <source>
        <dbReference type="ARBA" id="ARBA00023043"/>
    </source>
</evidence>
<gene>
    <name evidence="4" type="ORF">TKK_001279</name>
</gene>
<feature type="repeat" description="ANK" evidence="3">
    <location>
        <begin position="347"/>
        <end position="375"/>
    </location>
</feature>
<evidence type="ECO:0000256" key="1">
    <source>
        <dbReference type="ARBA" id="ARBA00022737"/>
    </source>
</evidence>
<sequence length="571" mass="66681">MSYRTRSQSETHIIESSPAPFTDECFKREMMILRDTVNWEDVPERRKFVHQFYNLILDYCGRVPDLQAIFRPELLERLLLDCTDYISFRYFDDTLFTVGQVVMKFVSLSGYRHEPRVDKHGKPLLKRITPLHHLISYPDPQLVNYLFRIYDKYEANYINEETGITHFHVACTTGRVDIVRQFLELGHVDPNLLVPETRNTPLHYAIAYCNRPVVELLLKCGGNPHSVNVDGSTALHVACRSTSDDAVPRMLFEFSDERHRPIQVDARDNLHNTSLHLALRYAKLGMDVVELLLRRGADPNSADATGSTPLHCICKKSVLNKGDFLYQFIKIAQLQNHKLQFDARDNAGWTPLQWAVSSFDPKAVRVLLKHGADLSQFIFPTDLLSCFGTEIDPRNSNYKLLLVSRALATIEILERQGYELDRPDAVTIMKYFVDYELIEKTTDVDKSWCSDESFIRQAKTMWVRPNLSLHDLIQLRPRKEAKLLSFMDYHKLSCNVNFWMILSDKHRRACILHLCEMMSKRFFSSWTVEWFYLLIHCRLPLECCYMILEELKNEDMYRICLAHVGQRLDRL</sequence>
<feature type="repeat" description="ANK" evidence="3">
    <location>
        <begin position="270"/>
        <end position="304"/>
    </location>
</feature>
<proteinExistence type="predicted"/>
<dbReference type="InterPro" id="IPR051637">
    <property type="entry name" value="Ank_repeat_dom-contain_49"/>
</dbReference>
<dbReference type="Pfam" id="PF00023">
    <property type="entry name" value="Ank"/>
    <property type="match status" value="1"/>
</dbReference>
<dbReference type="EMBL" id="JBJJXI010000019">
    <property type="protein sequence ID" value="KAL3405845.1"/>
    <property type="molecule type" value="Genomic_DNA"/>
</dbReference>
<dbReference type="SMART" id="SM00248">
    <property type="entry name" value="ANK"/>
    <property type="match status" value="7"/>
</dbReference>
<accession>A0ABD2XL56</accession>
<dbReference type="InterPro" id="IPR036770">
    <property type="entry name" value="Ankyrin_rpt-contain_sf"/>
</dbReference>
<dbReference type="Gene3D" id="1.25.40.20">
    <property type="entry name" value="Ankyrin repeat-containing domain"/>
    <property type="match status" value="1"/>
</dbReference>
<dbReference type="PANTHER" id="PTHR24180">
    <property type="entry name" value="CYCLIN-DEPENDENT KINASE INHIBITOR 2C-RELATED"/>
    <property type="match status" value="1"/>
</dbReference>
<feature type="repeat" description="ANK" evidence="3">
    <location>
        <begin position="197"/>
        <end position="229"/>
    </location>
</feature>
<dbReference type="PROSITE" id="PS50297">
    <property type="entry name" value="ANK_REP_REGION"/>
    <property type="match status" value="3"/>
</dbReference>
<dbReference type="InterPro" id="IPR002110">
    <property type="entry name" value="Ankyrin_rpt"/>
</dbReference>
<name>A0ABD2XL56_9HYME</name>
<evidence type="ECO:0000313" key="4">
    <source>
        <dbReference type="EMBL" id="KAL3405845.1"/>
    </source>
</evidence>